<accession>A0A165GMP4</accession>
<comment type="subcellular location">
    <subcellularLocation>
        <location evidence="1">Golgi apparatus membrane</location>
        <topology evidence="1">Peripheral membrane protein</topology>
    </subcellularLocation>
</comment>
<feature type="region of interest" description="Disordered" evidence="9">
    <location>
        <begin position="910"/>
        <end position="958"/>
    </location>
</feature>
<dbReference type="GO" id="GO:0000139">
    <property type="term" value="C:Golgi membrane"/>
    <property type="evidence" value="ECO:0007669"/>
    <property type="project" value="UniProtKB-SubCell"/>
</dbReference>
<evidence type="ECO:0000313" key="10">
    <source>
        <dbReference type="EMBL" id="KZT10561.1"/>
    </source>
</evidence>
<dbReference type="GO" id="GO:0006890">
    <property type="term" value="P:retrograde vesicle-mediated transport, Golgi to endoplasmic reticulum"/>
    <property type="evidence" value="ECO:0007669"/>
    <property type="project" value="TreeGrafter"/>
</dbReference>
<evidence type="ECO:0000313" key="11">
    <source>
        <dbReference type="Proteomes" id="UP000076871"/>
    </source>
</evidence>
<dbReference type="OrthoDB" id="249612at2759"/>
<proteinExistence type="inferred from homology"/>
<dbReference type="InParanoid" id="A0A165GMP4"/>
<feature type="compositionally biased region" description="Basic and acidic residues" evidence="9">
    <location>
        <begin position="910"/>
        <end position="921"/>
    </location>
</feature>
<feature type="region of interest" description="Disordered" evidence="9">
    <location>
        <begin position="644"/>
        <end position="671"/>
    </location>
</feature>
<evidence type="ECO:0000256" key="5">
    <source>
        <dbReference type="ARBA" id="ARBA00022927"/>
    </source>
</evidence>
<reference evidence="10 11" key="1">
    <citation type="journal article" date="2016" name="Mol. Biol. Evol.">
        <title>Comparative Genomics of Early-Diverging Mushroom-Forming Fungi Provides Insights into the Origins of Lignocellulose Decay Capabilities.</title>
        <authorList>
            <person name="Nagy L.G."/>
            <person name="Riley R."/>
            <person name="Tritt A."/>
            <person name="Adam C."/>
            <person name="Daum C."/>
            <person name="Floudas D."/>
            <person name="Sun H."/>
            <person name="Yadav J.S."/>
            <person name="Pangilinan J."/>
            <person name="Larsson K.H."/>
            <person name="Matsuura K."/>
            <person name="Barry K."/>
            <person name="Labutti K."/>
            <person name="Kuo R."/>
            <person name="Ohm R.A."/>
            <person name="Bhattacharya S.S."/>
            <person name="Shirouzu T."/>
            <person name="Yoshinaga Y."/>
            <person name="Martin F.M."/>
            <person name="Grigoriev I.V."/>
            <person name="Hibbett D.S."/>
        </authorList>
    </citation>
    <scope>NUCLEOTIDE SEQUENCE [LARGE SCALE GENOMIC DNA]</scope>
    <source>
        <strain evidence="10 11">93-53</strain>
    </source>
</reference>
<feature type="compositionally biased region" description="Low complexity" evidence="9">
    <location>
        <begin position="662"/>
        <end position="671"/>
    </location>
</feature>
<evidence type="ECO:0000256" key="2">
    <source>
        <dbReference type="ARBA" id="ARBA00005831"/>
    </source>
</evidence>
<dbReference type="EMBL" id="KV427609">
    <property type="protein sequence ID" value="KZT10561.1"/>
    <property type="molecule type" value="Genomic_DNA"/>
</dbReference>
<keyword evidence="4" id="KW-0813">Transport</keyword>
<keyword evidence="5" id="KW-0653">Protein transport</keyword>
<keyword evidence="7" id="KW-0472">Membrane</keyword>
<organism evidence="10 11">
    <name type="scientific">Laetiporus sulphureus 93-53</name>
    <dbReference type="NCBI Taxonomy" id="1314785"/>
    <lineage>
        <taxon>Eukaryota</taxon>
        <taxon>Fungi</taxon>
        <taxon>Dikarya</taxon>
        <taxon>Basidiomycota</taxon>
        <taxon>Agaricomycotina</taxon>
        <taxon>Agaricomycetes</taxon>
        <taxon>Polyporales</taxon>
        <taxon>Laetiporus</taxon>
    </lineage>
</organism>
<dbReference type="GO" id="GO:0006886">
    <property type="term" value="P:intracellular protein transport"/>
    <property type="evidence" value="ECO:0007669"/>
    <property type="project" value="InterPro"/>
</dbReference>
<comment type="similarity">
    <text evidence="2">Belongs to the COG7 family.</text>
</comment>
<evidence type="ECO:0000256" key="3">
    <source>
        <dbReference type="ARBA" id="ARBA00020984"/>
    </source>
</evidence>
<protein>
    <recommendedName>
        <fullName evidence="3">Conserved oligomeric Golgi complex subunit 7</fullName>
    </recommendedName>
    <alternativeName>
        <fullName evidence="8">Component of oligomeric Golgi complex 7</fullName>
    </alternativeName>
</protein>
<dbReference type="PANTHER" id="PTHR21443">
    <property type="entry name" value="CONSERVED OLIGOMERIC GOLGI COMPLEX COMPONENT 7"/>
    <property type="match status" value="1"/>
</dbReference>
<keyword evidence="6" id="KW-0333">Golgi apparatus</keyword>
<evidence type="ECO:0000256" key="1">
    <source>
        <dbReference type="ARBA" id="ARBA00004395"/>
    </source>
</evidence>
<keyword evidence="11" id="KW-1185">Reference proteome</keyword>
<dbReference type="AlphaFoldDB" id="A0A165GMP4"/>
<sequence length="971" mass="105749">MEATGIDSSNAKHLELPLNLLNSLESSTDAISWINEVLEPRQEGSENEADLIELDKRISSLTGTLEIASEDTSAEVERLIDDISRGAARLTYDLHFMRDGALSLQAVLQNVESKSKASVAAETNAALDRLHFLDTVKRNMEAAREVLREAESWGTLESDVTSLLGEKSYEKAAERLSEANKSMAVFENTPEYESRRTLMVSLQNQLEAALSSALVAAVGSQDVAVCRNYFAIFSNIQREAEFRNYYYGSRRASLVEAWRDARLTDCDGTTDGGQTFASFLPTFFTLSLSILQIERTSIPAIFPDPQQTLSTLISSTLSALQPSFSQRLASVSTYYGAVALRELIAAYGATQEFAAAVEKIFEKVGYSAMHSPAVGIENDSPRVHPRRRSSARMSISISRRMSVHRLSSSNITLSQTSNRSGSPGALPTLEWDTDLFAPFIDFQGDYQSLERRMLDEALAAAMRTTLKASGGADRARVLRERSVDIFGAAEEAITHCSVFTHGYGAEGLVQALDYFISAFAEASRAEITAEKSAGGMSANELTEAKSEDDLADLDYTAEDWAEIQSLLHLLEAVRAVTDRTSAFEAKLRASLVQISQAFPATREDPSNVTAYGENTTRGAMQLLMQSGLNSAALHTLLDIVEPESQTQLAPNVPPSPDARRGSSVSPVPSHSSQPPVLVAARIAMSQLALTCQVALQETILGPLNAYLASYASLSLWVQDQLSKRSAGASAGGATSAVHVPTFSLSPSPTMARVAEGLLSLPRLFEVYADDDALAVSLETLPHISKRFLSAVAEPVAPSPTPSHTMPELKSRRSSSLALLPGQITGMQAQVQAQNISEMHFSPEAVTAAWLTSLTRTLLANLTRTVLPRIPRLNTAGAAQLATDLSWLANIVEALNVEWPPLTRWRKWVEETDTEGKRKIQEGEEAMGESGDVLDAEKEKSAENEEEEQDEDEKDSEQQIRQIIARLRGWST</sequence>
<evidence type="ECO:0000256" key="6">
    <source>
        <dbReference type="ARBA" id="ARBA00023034"/>
    </source>
</evidence>
<dbReference type="PANTHER" id="PTHR21443:SF0">
    <property type="entry name" value="CONSERVED OLIGOMERIC GOLGI COMPLEX SUBUNIT 7"/>
    <property type="match status" value="1"/>
</dbReference>
<dbReference type="GO" id="GO:0017119">
    <property type="term" value="C:Golgi transport complex"/>
    <property type="evidence" value="ECO:0007669"/>
    <property type="project" value="InterPro"/>
</dbReference>
<dbReference type="GO" id="GO:0007030">
    <property type="term" value="P:Golgi organization"/>
    <property type="evidence" value="ECO:0007669"/>
    <property type="project" value="TreeGrafter"/>
</dbReference>
<dbReference type="InterPro" id="IPR019335">
    <property type="entry name" value="COG7"/>
</dbReference>
<evidence type="ECO:0000256" key="4">
    <source>
        <dbReference type="ARBA" id="ARBA00022448"/>
    </source>
</evidence>
<feature type="compositionally biased region" description="Acidic residues" evidence="9">
    <location>
        <begin position="943"/>
        <end position="954"/>
    </location>
</feature>
<evidence type="ECO:0000256" key="9">
    <source>
        <dbReference type="SAM" id="MobiDB-lite"/>
    </source>
</evidence>
<dbReference type="Proteomes" id="UP000076871">
    <property type="component" value="Unassembled WGS sequence"/>
</dbReference>
<gene>
    <name evidence="10" type="ORF">LAESUDRAFT_721945</name>
</gene>
<dbReference type="Pfam" id="PF10191">
    <property type="entry name" value="COG7"/>
    <property type="match status" value="2"/>
</dbReference>
<dbReference type="STRING" id="1314785.A0A165GMP4"/>
<dbReference type="GeneID" id="63825130"/>
<evidence type="ECO:0000256" key="8">
    <source>
        <dbReference type="ARBA" id="ARBA00031345"/>
    </source>
</evidence>
<evidence type="ECO:0000256" key="7">
    <source>
        <dbReference type="ARBA" id="ARBA00023136"/>
    </source>
</evidence>
<name>A0A165GMP4_9APHY</name>
<dbReference type="RefSeq" id="XP_040768301.1">
    <property type="nucleotide sequence ID" value="XM_040908101.1"/>
</dbReference>